<evidence type="ECO:0000313" key="5">
    <source>
        <dbReference type="RefSeq" id="XP_056858911.1"/>
    </source>
</evidence>
<reference evidence="5 6" key="2">
    <citation type="submission" date="2025-04" db="UniProtKB">
        <authorList>
            <consortium name="RefSeq"/>
        </authorList>
    </citation>
    <scope>IDENTIFICATION</scope>
    <source>
        <tissue evidence="5 6">Leaf</tissue>
    </source>
</reference>
<dbReference type="InterPro" id="IPR000061">
    <property type="entry name" value="Surp"/>
</dbReference>
<keyword evidence="4" id="KW-1185">Reference proteome</keyword>
<feature type="domain" description="SURP motif" evidence="3">
    <location>
        <begin position="311"/>
        <end position="353"/>
    </location>
</feature>
<evidence type="ECO:0000259" key="3">
    <source>
        <dbReference type="PROSITE" id="PS50128"/>
    </source>
</evidence>
<feature type="domain" description="SURP motif" evidence="3">
    <location>
        <begin position="489"/>
        <end position="531"/>
    </location>
</feature>
<gene>
    <name evidence="5 6 7 8 9" type="primary">LOC108839021</name>
</gene>
<dbReference type="RefSeq" id="XP_056858915.1">
    <property type="nucleotide sequence ID" value="XM_057002935.1"/>
</dbReference>
<feature type="domain" description="SURP motif" evidence="3">
    <location>
        <begin position="654"/>
        <end position="696"/>
    </location>
</feature>
<proteinExistence type="predicted"/>
<accession>A0A9W3D4W8</accession>
<feature type="domain" description="SURP motif" evidence="3">
    <location>
        <begin position="11"/>
        <end position="54"/>
    </location>
</feature>
<sequence>MATKRQEKTSFIKDVARLVSQKGLETEKTLVALNKDNGEKFSFLLRSDPYHAYYQDKLNYYRKEVAQVTSRPHAPPATASHNCSVADDGEEEAFCLLPTYSTLWSSSFSRPPGISLKDLYIMKLTAQFIARYDMHFLRALKEHVAQNPKPQFDFLKPTSSRFKFCGGLVRGYASVIRPYIESLMRDGGGIMPLVLPPGECWTRYDDYDDMPLCLQFFFDRLQLEKLEAGDEMALIDLHAFVSGVDFFAQRDNDAFATVMSTTPHLSKMMYEWPQMQPSKLVSDDDTEPELIDAPRSYEILEKQLTLKELGIIKLTAMFVARYGSEFRRDLMEVVLMNPLFEFLQPSDCKCSKFFSSLVRVYSTVIMPSDKLWYGDDSTAFALEFFSRTLQLEKLENGDETAAIDLHALVGGVDCFSHMSESLFLAFAPQPEHLSTMVKRRGCQLLTEFHKADDENLDGTDQPDGVARPYRFKSSFKFPEKGITVRELGVIMLTAQFVQRYGEKFRLGLRRRVVMNTQFGFMVFGDRRHYFYCGLLCAYRSVLRPCKRMKRSAAYTDTVLDMFFEILQSQEGERIGLHDFVGLVDWFAHVEEEYYSVVVPAPVHVLMNMIPPTLRLPNTLLLPPMKPSVTHDPAQRRHDHLASPAGRSTLREEYIIKVTAQFVVRYGTSFERALRRRVAETPKFEFMKPTGRKFRLYASCVEGFAQVLEPCKKRVDCMDTVLEGLFCFLDREHEEAVGIGLHGFVDVVDCFASMDHVVPQCLIPPGCQVHLRAHGQPSRRGMKRPAPFEEPEPNRKRAKKTNRLESGLGPEEDHSHAKHPGWSTSITVFVPNVGEVKVAG</sequence>
<dbReference type="Proteomes" id="UP000504610">
    <property type="component" value="Chromosome 2"/>
</dbReference>
<dbReference type="GO" id="GO:0000381">
    <property type="term" value="P:regulation of alternative mRNA splicing, via spliceosome"/>
    <property type="evidence" value="ECO:0007669"/>
    <property type="project" value="TreeGrafter"/>
</dbReference>
<dbReference type="KEGG" id="rsz:108839021"/>
<dbReference type="OrthoDB" id="1073272at2759"/>
<dbReference type="AlphaFoldDB" id="A0A9W3D4W8"/>
<dbReference type="GeneID" id="108839021"/>
<evidence type="ECO:0000256" key="2">
    <source>
        <dbReference type="SAM" id="MobiDB-lite"/>
    </source>
</evidence>
<dbReference type="RefSeq" id="XP_056858911.1">
    <property type="nucleotide sequence ID" value="XM_057002931.1"/>
</dbReference>
<evidence type="ECO:0000313" key="9">
    <source>
        <dbReference type="RefSeq" id="XP_056858915.1"/>
    </source>
</evidence>
<dbReference type="GO" id="GO:0071013">
    <property type="term" value="C:catalytic step 2 spliceosome"/>
    <property type="evidence" value="ECO:0007669"/>
    <property type="project" value="TreeGrafter"/>
</dbReference>
<dbReference type="InterPro" id="IPR045146">
    <property type="entry name" value="SF3A1"/>
</dbReference>
<dbReference type="PANTHER" id="PTHR15316:SF1">
    <property type="entry name" value="SPLICING FACTOR 3A SUBUNIT 1"/>
    <property type="match status" value="1"/>
</dbReference>
<dbReference type="RefSeq" id="XP_056858912.1">
    <property type="nucleotide sequence ID" value="XM_057002932.1"/>
</dbReference>
<feature type="domain" description="SURP motif" evidence="3">
    <location>
        <begin position="121"/>
        <end position="165"/>
    </location>
</feature>
<organism evidence="4 5">
    <name type="scientific">Raphanus sativus</name>
    <name type="common">Radish</name>
    <name type="synonym">Raphanus raphanistrum var. sativus</name>
    <dbReference type="NCBI Taxonomy" id="3726"/>
    <lineage>
        <taxon>Eukaryota</taxon>
        <taxon>Viridiplantae</taxon>
        <taxon>Streptophyta</taxon>
        <taxon>Embryophyta</taxon>
        <taxon>Tracheophyta</taxon>
        <taxon>Spermatophyta</taxon>
        <taxon>Magnoliopsida</taxon>
        <taxon>eudicotyledons</taxon>
        <taxon>Gunneridae</taxon>
        <taxon>Pentapetalae</taxon>
        <taxon>rosids</taxon>
        <taxon>malvids</taxon>
        <taxon>Brassicales</taxon>
        <taxon>Brassicaceae</taxon>
        <taxon>Brassiceae</taxon>
        <taxon>Raphanus</taxon>
    </lineage>
</organism>
<dbReference type="Gene3D" id="1.10.10.790">
    <property type="entry name" value="Surp module"/>
    <property type="match status" value="5"/>
</dbReference>
<dbReference type="RefSeq" id="XP_056858913.1">
    <property type="nucleotide sequence ID" value="XM_057002933.1"/>
</dbReference>
<protein>
    <submittedName>
        <fullName evidence="5 6">Uncharacterized protein LOC108839021</fullName>
    </submittedName>
</protein>
<evidence type="ECO:0000313" key="6">
    <source>
        <dbReference type="RefSeq" id="XP_056858912.1"/>
    </source>
</evidence>
<evidence type="ECO:0000256" key="1">
    <source>
        <dbReference type="ARBA" id="ARBA00022664"/>
    </source>
</evidence>
<evidence type="ECO:0000313" key="8">
    <source>
        <dbReference type="RefSeq" id="XP_056858914.1"/>
    </source>
</evidence>
<dbReference type="Pfam" id="PF01805">
    <property type="entry name" value="Surp"/>
    <property type="match status" value="5"/>
</dbReference>
<dbReference type="PANTHER" id="PTHR15316">
    <property type="entry name" value="SPLICEOSOME ASSOCIATED PROTEIN 114/SWAP SPLICING FACTOR-RELATED"/>
    <property type="match status" value="1"/>
</dbReference>
<keyword evidence="1" id="KW-0507">mRNA processing</keyword>
<evidence type="ECO:0000313" key="7">
    <source>
        <dbReference type="RefSeq" id="XP_056858913.1"/>
    </source>
</evidence>
<dbReference type="RefSeq" id="XP_056858914.1">
    <property type="nucleotide sequence ID" value="XM_057002934.1"/>
</dbReference>
<reference evidence="4" key="1">
    <citation type="journal article" date="2019" name="Database">
        <title>The radish genome database (RadishGD): an integrated information resource for radish genomics.</title>
        <authorList>
            <person name="Yu H.J."/>
            <person name="Baek S."/>
            <person name="Lee Y.J."/>
            <person name="Cho A."/>
            <person name="Mun J.H."/>
        </authorList>
    </citation>
    <scope>NUCLEOTIDE SEQUENCE [LARGE SCALE GENOMIC DNA]</scope>
    <source>
        <strain evidence="4">cv. WK10039</strain>
    </source>
</reference>
<dbReference type="GO" id="GO:0003723">
    <property type="term" value="F:RNA binding"/>
    <property type="evidence" value="ECO:0007669"/>
    <property type="project" value="InterPro"/>
</dbReference>
<name>A0A9W3D4W8_RAPSA</name>
<dbReference type="SUPFAM" id="SSF109905">
    <property type="entry name" value="Surp module (SWAP domain)"/>
    <property type="match status" value="5"/>
</dbReference>
<dbReference type="SMART" id="SM00648">
    <property type="entry name" value="SWAP"/>
    <property type="match status" value="5"/>
</dbReference>
<dbReference type="GO" id="GO:0005686">
    <property type="term" value="C:U2 snRNP"/>
    <property type="evidence" value="ECO:0007669"/>
    <property type="project" value="TreeGrafter"/>
</dbReference>
<feature type="region of interest" description="Disordered" evidence="2">
    <location>
        <begin position="772"/>
        <end position="821"/>
    </location>
</feature>
<evidence type="ECO:0000313" key="4">
    <source>
        <dbReference type="Proteomes" id="UP000504610"/>
    </source>
</evidence>
<dbReference type="GO" id="GO:0071004">
    <property type="term" value="C:U2-type prespliceosome"/>
    <property type="evidence" value="ECO:0007669"/>
    <property type="project" value="TreeGrafter"/>
</dbReference>
<dbReference type="GO" id="GO:0045292">
    <property type="term" value="P:mRNA cis splicing, via spliceosome"/>
    <property type="evidence" value="ECO:0007669"/>
    <property type="project" value="InterPro"/>
</dbReference>
<dbReference type="InterPro" id="IPR035967">
    <property type="entry name" value="SWAP/Surp_sf"/>
</dbReference>
<dbReference type="PROSITE" id="PS50128">
    <property type="entry name" value="SURP"/>
    <property type="match status" value="5"/>
</dbReference>